<dbReference type="Proteomes" id="UP000694569">
    <property type="component" value="Unplaced"/>
</dbReference>
<dbReference type="PANTHER" id="PTHR11468:SF29">
    <property type="entry name" value="GLYCOGEN PHOSPHORYLASE, BRAIN FORM"/>
    <property type="match status" value="1"/>
</dbReference>
<comment type="function">
    <text evidence="3">Allosteric enzyme that catalyzes the rate-limiting step in glycogen catabolism, the phosphorolytic cleavage of glycogen to produce glucose-1-phosphate, and plays a central role in maintaining cellular and organismal glucose homeostasis.</text>
</comment>
<comment type="cofactor">
    <cofactor evidence="3">
        <name>pyridoxal 5'-phosphate</name>
        <dbReference type="ChEBI" id="CHEBI:597326"/>
    </cofactor>
</comment>
<protein>
    <recommendedName>
        <fullName evidence="3">Alpha-1,4 glucan phosphorylase</fullName>
        <ecNumber evidence="3">2.4.1.1</ecNumber>
    </recommendedName>
</protein>
<evidence type="ECO:0000313" key="5">
    <source>
        <dbReference type="Proteomes" id="UP000694569"/>
    </source>
</evidence>
<reference evidence="4" key="2">
    <citation type="submission" date="2025-09" db="UniProtKB">
        <authorList>
            <consortium name="Ensembl"/>
        </authorList>
    </citation>
    <scope>IDENTIFICATION</scope>
</reference>
<evidence type="ECO:0000256" key="1">
    <source>
        <dbReference type="ARBA" id="ARBA00001275"/>
    </source>
</evidence>
<dbReference type="Ensembl" id="ENSLLET00000020219.1">
    <property type="protein sequence ID" value="ENSLLEP00000019449.1"/>
    <property type="gene ID" value="ENSLLEG00000012316.1"/>
</dbReference>
<dbReference type="SUPFAM" id="SSF53756">
    <property type="entry name" value="UDP-Glycosyltransferase/glycogen phosphorylase"/>
    <property type="match status" value="1"/>
</dbReference>
<comment type="similarity">
    <text evidence="2 3">Belongs to the glycogen phosphorylase family.</text>
</comment>
<accession>A0A8C5PF13</accession>
<evidence type="ECO:0000256" key="2">
    <source>
        <dbReference type="ARBA" id="ARBA00006047"/>
    </source>
</evidence>
<evidence type="ECO:0000313" key="4">
    <source>
        <dbReference type="Ensembl" id="ENSLLEP00000019449.1"/>
    </source>
</evidence>
<dbReference type="GeneTree" id="ENSGT00950000183148"/>
<reference evidence="4" key="1">
    <citation type="submission" date="2025-08" db="UniProtKB">
        <authorList>
            <consortium name="Ensembl"/>
        </authorList>
    </citation>
    <scope>IDENTIFICATION</scope>
</reference>
<keyword evidence="3" id="KW-0663">Pyridoxal phosphate</keyword>
<dbReference type="Gene3D" id="3.40.50.2000">
    <property type="entry name" value="Glycogen Phosphorylase B"/>
    <property type="match status" value="1"/>
</dbReference>
<dbReference type="GO" id="GO:0008184">
    <property type="term" value="F:glycogen phosphorylase activity"/>
    <property type="evidence" value="ECO:0007669"/>
    <property type="project" value="InterPro"/>
</dbReference>
<proteinExistence type="inferred from homology"/>
<dbReference type="GO" id="GO:0005737">
    <property type="term" value="C:cytoplasm"/>
    <property type="evidence" value="ECO:0007669"/>
    <property type="project" value="TreeGrafter"/>
</dbReference>
<dbReference type="Pfam" id="PF00343">
    <property type="entry name" value="Phosphorylase"/>
    <property type="match status" value="1"/>
</dbReference>
<dbReference type="GO" id="GO:0030170">
    <property type="term" value="F:pyridoxal phosphate binding"/>
    <property type="evidence" value="ECO:0007669"/>
    <property type="project" value="TreeGrafter"/>
</dbReference>
<organism evidence="4 5">
    <name type="scientific">Leptobrachium leishanense</name>
    <name type="common">Leishan spiny toad</name>
    <dbReference type="NCBI Taxonomy" id="445787"/>
    <lineage>
        <taxon>Eukaryota</taxon>
        <taxon>Metazoa</taxon>
        <taxon>Chordata</taxon>
        <taxon>Craniata</taxon>
        <taxon>Vertebrata</taxon>
        <taxon>Euteleostomi</taxon>
        <taxon>Amphibia</taxon>
        <taxon>Batrachia</taxon>
        <taxon>Anura</taxon>
        <taxon>Pelobatoidea</taxon>
        <taxon>Megophryidae</taxon>
        <taxon>Leptobrachium</taxon>
    </lineage>
</organism>
<dbReference type="EC" id="2.4.1.1" evidence="3"/>
<dbReference type="GO" id="GO:0005980">
    <property type="term" value="P:glycogen catabolic process"/>
    <property type="evidence" value="ECO:0007669"/>
    <property type="project" value="TreeGrafter"/>
</dbReference>
<keyword evidence="3" id="KW-0808">Transferase</keyword>
<comment type="catalytic activity">
    <reaction evidence="1 3">
        <text>[(1-&gt;4)-alpha-D-glucosyl](n) + phosphate = [(1-&gt;4)-alpha-D-glucosyl](n-1) + alpha-D-glucose 1-phosphate</text>
        <dbReference type="Rhea" id="RHEA:41732"/>
        <dbReference type="Rhea" id="RHEA-COMP:9584"/>
        <dbReference type="Rhea" id="RHEA-COMP:9586"/>
        <dbReference type="ChEBI" id="CHEBI:15444"/>
        <dbReference type="ChEBI" id="CHEBI:43474"/>
        <dbReference type="ChEBI" id="CHEBI:58601"/>
        <dbReference type="EC" id="2.4.1.1"/>
    </reaction>
</comment>
<evidence type="ECO:0000256" key="3">
    <source>
        <dbReference type="RuleBase" id="RU000587"/>
    </source>
</evidence>
<sequence length="110" mass="12909">MLKWAKDAEEENLFIFGNNAKKYNDQVPELCQVMYPFRIWSFSPREPDLFKDLVNMLMQGFNVFSDYEAYISCQQTVDPSYMNLTDWTKKVIRNIACSGKVILPPITPRD</sequence>
<dbReference type="InterPro" id="IPR000811">
    <property type="entry name" value="Glyco_trans_35"/>
</dbReference>
<dbReference type="OrthoDB" id="9215500at2759"/>
<dbReference type="AlphaFoldDB" id="A0A8C5PF13"/>
<name>A0A8C5PF13_9ANUR</name>
<keyword evidence="3" id="KW-0119">Carbohydrate metabolism</keyword>
<keyword evidence="5" id="KW-1185">Reference proteome</keyword>
<dbReference type="PANTHER" id="PTHR11468">
    <property type="entry name" value="GLYCOGEN PHOSPHORYLASE"/>
    <property type="match status" value="1"/>
</dbReference>
<keyword evidence="3" id="KW-0328">Glycosyltransferase</keyword>